<reference evidence="1 2" key="1">
    <citation type="submission" date="2022-12" db="EMBL/GenBank/DDBJ databases">
        <authorList>
            <person name="Muema E."/>
        </authorList>
    </citation>
    <scope>NUCLEOTIDE SEQUENCE [LARGE SCALE GENOMIC DNA]</scope>
    <source>
        <strain evidence="2">1326</strain>
    </source>
</reference>
<proteinExistence type="predicted"/>
<dbReference type="InterPro" id="IPR036388">
    <property type="entry name" value="WH-like_DNA-bd_sf"/>
</dbReference>
<dbReference type="InterPro" id="IPR016032">
    <property type="entry name" value="Sig_transdc_resp-reg_C-effctor"/>
</dbReference>
<gene>
    <name evidence="1" type="ORF">O7A60_15105</name>
</gene>
<organism evidence="1 2">
    <name type="scientific">Mesorhizobium salmacidum</name>
    <dbReference type="NCBI Taxonomy" id="3015171"/>
    <lineage>
        <taxon>Bacteria</taxon>
        <taxon>Pseudomonadati</taxon>
        <taxon>Pseudomonadota</taxon>
        <taxon>Alphaproteobacteria</taxon>
        <taxon>Hyphomicrobiales</taxon>
        <taxon>Phyllobacteriaceae</taxon>
        <taxon>Mesorhizobium</taxon>
    </lineage>
</organism>
<name>A0ABU8KYB1_9HYPH</name>
<dbReference type="Gene3D" id="1.10.10.10">
    <property type="entry name" value="Winged helix-like DNA-binding domain superfamily/Winged helix DNA-binding domain"/>
    <property type="match status" value="1"/>
</dbReference>
<dbReference type="SUPFAM" id="SSF46894">
    <property type="entry name" value="C-terminal effector domain of the bipartite response regulators"/>
    <property type="match status" value="1"/>
</dbReference>
<accession>A0ABU8KYB1</accession>
<dbReference type="Proteomes" id="UP001387293">
    <property type="component" value="Unassembled WGS sequence"/>
</dbReference>
<evidence type="ECO:0000313" key="2">
    <source>
        <dbReference type="Proteomes" id="UP001387293"/>
    </source>
</evidence>
<dbReference type="EMBL" id="JAPYKS010000010">
    <property type="protein sequence ID" value="MEI9410095.1"/>
    <property type="molecule type" value="Genomic_DNA"/>
</dbReference>
<comment type="caution">
    <text evidence="1">The sequence shown here is derived from an EMBL/GenBank/DDBJ whole genome shotgun (WGS) entry which is preliminary data.</text>
</comment>
<sequence length="52" mass="5663">MPTSQREIAAASGVSDGTIKSQLATIFHKTGTGDHRELELLIRELSSPLRSR</sequence>
<evidence type="ECO:0008006" key="3">
    <source>
        <dbReference type="Google" id="ProtNLM"/>
    </source>
</evidence>
<keyword evidence="2" id="KW-1185">Reference proteome</keyword>
<protein>
    <recommendedName>
        <fullName evidence="3">HTH luxR-type domain-containing protein</fullName>
    </recommendedName>
</protein>
<evidence type="ECO:0000313" key="1">
    <source>
        <dbReference type="EMBL" id="MEI9410095.1"/>
    </source>
</evidence>